<reference evidence="1" key="1">
    <citation type="submission" date="2018-04" db="EMBL/GenBank/DDBJ databases">
        <title>Transcriptome assembly of Sipha flava.</title>
        <authorList>
            <person name="Scully E.D."/>
            <person name="Geib S.M."/>
            <person name="Palmer N.A."/>
            <person name="Koch K."/>
            <person name="Bradshaw J."/>
            <person name="Heng-Moss T."/>
            <person name="Sarath G."/>
        </authorList>
    </citation>
    <scope>NUCLEOTIDE SEQUENCE</scope>
</reference>
<accession>A0A2S2Q1D8</accession>
<dbReference type="EMBL" id="GGMS01002251">
    <property type="protein sequence ID" value="MBY71454.1"/>
    <property type="molecule type" value="Transcribed_RNA"/>
</dbReference>
<evidence type="ECO:0000313" key="1">
    <source>
        <dbReference type="EMBL" id="MBY71454.1"/>
    </source>
</evidence>
<name>A0A2S2Q1D8_9HEMI</name>
<organism evidence="1">
    <name type="scientific">Sipha flava</name>
    <name type="common">yellow sugarcane aphid</name>
    <dbReference type="NCBI Taxonomy" id="143950"/>
    <lineage>
        <taxon>Eukaryota</taxon>
        <taxon>Metazoa</taxon>
        <taxon>Ecdysozoa</taxon>
        <taxon>Arthropoda</taxon>
        <taxon>Hexapoda</taxon>
        <taxon>Insecta</taxon>
        <taxon>Pterygota</taxon>
        <taxon>Neoptera</taxon>
        <taxon>Paraneoptera</taxon>
        <taxon>Hemiptera</taxon>
        <taxon>Sternorrhyncha</taxon>
        <taxon>Aphidomorpha</taxon>
        <taxon>Aphidoidea</taxon>
        <taxon>Aphididae</taxon>
        <taxon>Sipha</taxon>
    </lineage>
</organism>
<sequence length="103" mass="12490">MVFFPFLFNVNRLGAYAIKRIARTYTSVFVLPVLRQKETYNTFTHECILRLWMQIIFMYVHKHLKGVAQPVMCLARTCGRWPWRRGVYRLTFVLGEERDRERM</sequence>
<protein>
    <submittedName>
        <fullName evidence="1">Uncharacterized protein</fullName>
    </submittedName>
</protein>
<dbReference type="AlphaFoldDB" id="A0A2S2Q1D8"/>
<proteinExistence type="predicted"/>
<gene>
    <name evidence="1" type="ORF">g.68588</name>
</gene>